<gene>
    <name evidence="1" type="ORF">DEJ51_14440</name>
</gene>
<evidence type="ECO:0000313" key="2">
    <source>
        <dbReference type="Proteomes" id="UP000324101"/>
    </source>
</evidence>
<dbReference type="AlphaFoldDB" id="A0A5P2DM58"/>
<reference evidence="1 2" key="1">
    <citation type="submission" date="2018-05" db="EMBL/GenBank/DDBJ databases">
        <title>Streptomyces venezuelae.</title>
        <authorList>
            <person name="Kim W."/>
            <person name="Lee N."/>
            <person name="Cho B.-K."/>
        </authorList>
    </citation>
    <scope>NUCLEOTIDE SEQUENCE [LARGE SCALE GENOMIC DNA]</scope>
    <source>
        <strain evidence="1 2">ATCC 21018</strain>
    </source>
</reference>
<protein>
    <submittedName>
        <fullName evidence="1">Uncharacterized protein</fullName>
    </submittedName>
</protein>
<proteinExistence type="predicted"/>
<organism evidence="1 2">
    <name type="scientific">Streptomyces venezuelae</name>
    <dbReference type="NCBI Taxonomy" id="54571"/>
    <lineage>
        <taxon>Bacteria</taxon>
        <taxon>Bacillati</taxon>
        <taxon>Actinomycetota</taxon>
        <taxon>Actinomycetes</taxon>
        <taxon>Kitasatosporales</taxon>
        <taxon>Streptomycetaceae</taxon>
        <taxon>Streptomyces</taxon>
    </lineage>
</organism>
<dbReference type="Proteomes" id="UP000324101">
    <property type="component" value="Chromosome"/>
</dbReference>
<name>A0A5P2DM58_STRVZ</name>
<sequence length="70" mass="7641">MYRTASGSLIVFYSSSTINLKTNDHTRPRERLLSVLVDAARYLGALPLLEGQRGKRPRIAVTRGPAASLG</sequence>
<accession>A0A5P2DM58</accession>
<dbReference type="EMBL" id="CP029189">
    <property type="protein sequence ID" value="QES55238.1"/>
    <property type="molecule type" value="Genomic_DNA"/>
</dbReference>
<evidence type="ECO:0000313" key="1">
    <source>
        <dbReference type="EMBL" id="QES55238.1"/>
    </source>
</evidence>